<dbReference type="GO" id="GO:0046464">
    <property type="term" value="P:acylglycerol catabolic process"/>
    <property type="evidence" value="ECO:0007669"/>
    <property type="project" value="TreeGrafter"/>
</dbReference>
<keyword evidence="2" id="KW-0378">Hydrolase</keyword>
<keyword evidence="3" id="KW-1185">Reference proteome</keyword>
<dbReference type="GeneID" id="27904193"/>
<accession>M3CZ20</accession>
<dbReference type="SUPFAM" id="SSF53474">
    <property type="entry name" value="alpha/beta-Hydrolases"/>
    <property type="match status" value="1"/>
</dbReference>
<reference evidence="2 3" key="1">
    <citation type="journal article" date="2012" name="PLoS Pathog.">
        <title>Diverse lifestyles and strategies of plant pathogenesis encoded in the genomes of eighteen Dothideomycetes fungi.</title>
        <authorList>
            <person name="Ohm R.A."/>
            <person name="Feau N."/>
            <person name="Henrissat B."/>
            <person name="Schoch C.L."/>
            <person name="Horwitz B.A."/>
            <person name="Barry K.W."/>
            <person name="Condon B.J."/>
            <person name="Copeland A.C."/>
            <person name="Dhillon B."/>
            <person name="Glaser F."/>
            <person name="Hesse C.N."/>
            <person name="Kosti I."/>
            <person name="LaButti K."/>
            <person name="Lindquist E.A."/>
            <person name="Lucas S."/>
            <person name="Salamov A.A."/>
            <person name="Bradshaw R.E."/>
            <person name="Ciuffetti L."/>
            <person name="Hamelin R.C."/>
            <person name="Kema G.H.J."/>
            <person name="Lawrence C."/>
            <person name="Scott J.A."/>
            <person name="Spatafora J.W."/>
            <person name="Turgeon B.G."/>
            <person name="de Wit P.J.G.M."/>
            <person name="Zhong S."/>
            <person name="Goodwin S.B."/>
            <person name="Grigoriev I.V."/>
        </authorList>
    </citation>
    <scope>NUCLEOTIDE SEQUENCE [LARGE SCALE GENOMIC DNA]</scope>
    <source>
        <strain evidence="2 3">SO2202</strain>
    </source>
</reference>
<dbReference type="InterPro" id="IPR050266">
    <property type="entry name" value="AB_hydrolase_sf"/>
</dbReference>
<dbReference type="eggNOG" id="ENOG502S2YE">
    <property type="taxonomic scope" value="Eukaryota"/>
</dbReference>
<dbReference type="PRINTS" id="PR00111">
    <property type="entry name" value="ABHYDROLASE"/>
</dbReference>
<dbReference type="RefSeq" id="XP_016757022.1">
    <property type="nucleotide sequence ID" value="XM_016907056.1"/>
</dbReference>
<dbReference type="PANTHER" id="PTHR43798:SF5">
    <property type="entry name" value="MONOACYLGLYCEROL LIPASE ABHD6"/>
    <property type="match status" value="1"/>
</dbReference>
<dbReference type="STRING" id="692275.M3CZ20"/>
<sequence length="266" mass="28349">MPFATVNQHTIQYVESGQLGFQVQEDKLPIVCVHGLGSSQNYYMPVVPYLEGHRVVALSTYGAAGSKSQGEKLSLVDMAEDVVGLMDHLNIPKAIVVGHSMGGPMVLTAAARHPDRFAGVVAIGPVNPSSVKPEVFQTRIETVLKDGMEPLANTVPKAATGSNSTPLQRAFIRELILSQDPKSYASHCEAIINMKDPGFSSMTTPVLILAGDEDQSAPLAGCQSIHDSLGSKVKELKVYSKVGHWHCIEAGEDVGKDISAFASKLA</sequence>
<proteinExistence type="predicted"/>
<dbReference type="EMBL" id="KB456270">
    <property type="protein sequence ID" value="EMF08901.1"/>
    <property type="molecule type" value="Genomic_DNA"/>
</dbReference>
<dbReference type="OrthoDB" id="408373at2759"/>
<dbReference type="GO" id="GO:0016020">
    <property type="term" value="C:membrane"/>
    <property type="evidence" value="ECO:0007669"/>
    <property type="project" value="TreeGrafter"/>
</dbReference>
<feature type="domain" description="AB hydrolase-1" evidence="1">
    <location>
        <begin position="29"/>
        <end position="249"/>
    </location>
</feature>
<organism evidence="2 3">
    <name type="scientific">Sphaerulina musiva (strain SO2202)</name>
    <name type="common">Poplar stem canker fungus</name>
    <name type="synonym">Septoria musiva</name>
    <dbReference type="NCBI Taxonomy" id="692275"/>
    <lineage>
        <taxon>Eukaryota</taxon>
        <taxon>Fungi</taxon>
        <taxon>Dikarya</taxon>
        <taxon>Ascomycota</taxon>
        <taxon>Pezizomycotina</taxon>
        <taxon>Dothideomycetes</taxon>
        <taxon>Dothideomycetidae</taxon>
        <taxon>Mycosphaerellales</taxon>
        <taxon>Mycosphaerellaceae</taxon>
        <taxon>Sphaerulina</taxon>
    </lineage>
</organism>
<dbReference type="Gene3D" id="3.40.50.1820">
    <property type="entry name" value="alpha/beta hydrolase"/>
    <property type="match status" value="1"/>
</dbReference>
<evidence type="ECO:0000313" key="2">
    <source>
        <dbReference type="EMBL" id="EMF08901.1"/>
    </source>
</evidence>
<dbReference type="InterPro" id="IPR029058">
    <property type="entry name" value="AB_hydrolase_fold"/>
</dbReference>
<dbReference type="InterPro" id="IPR000073">
    <property type="entry name" value="AB_hydrolase_1"/>
</dbReference>
<dbReference type="PANTHER" id="PTHR43798">
    <property type="entry name" value="MONOACYLGLYCEROL LIPASE"/>
    <property type="match status" value="1"/>
</dbReference>
<name>M3CZ20_SPHMS</name>
<dbReference type="GO" id="GO:0047372">
    <property type="term" value="F:monoacylglycerol lipase activity"/>
    <property type="evidence" value="ECO:0007669"/>
    <property type="project" value="TreeGrafter"/>
</dbReference>
<gene>
    <name evidence="2" type="ORF">SEPMUDRAFT_151806</name>
</gene>
<dbReference type="HOGENOM" id="CLU_020336_50_3_1"/>
<evidence type="ECO:0000259" key="1">
    <source>
        <dbReference type="Pfam" id="PF00561"/>
    </source>
</evidence>
<dbReference type="AlphaFoldDB" id="M3CZ20"/>
<dbReference type="OMA" id="KGVGHWH"/>
<dbReference type="Pfam" id="PF00561">
    <property type="entry name" value="Abhydrolase_1"/>
    <property type="match status" value="1"/>
</dbReference>
<dbReference type="Proteomes" id="UP000016931">
    <property type="component" value="Unassembled WGS sequence"/>
</dbReference>
<protein>
    <submittedName>
        <fullName evidence="2">Alpha/beta hydrolase</fullName>
    </submittedName>
</protein>
<evidence type="ECO:0000313" key="3">
    <source>
        <dbReference type="Proteomes" id="UP000016931"/>
    </source>
</evidence>